<dbReference type="InterPro" id="IPR032774">
    <property type="entry name" value="WG_beta_rep"/>
</dbReference>
<dbReference type="Pfam" id="PF14903">
    <property type="entry name" value="WG_beta_rep"/>
    <property type="match status" value="2"/>
</dbReference>
<dbReference type="InterPro" id="IPR011990">
    <property type="entry name" value="TPR-like_helical_dom_sf"/>
</dbReference>
<dbReference type="Pfam" id="PF08238">
    <property type="entry name" value="Sel1"/>
    <property type="match status" value="5"/>
</dbReference>
<evidence type="ECO:0000313" key="2">
    <source>
        <dbReference type="Proteomes" id="UP000094313"/>
    </source>
</evidence>
<gene>
    <name evidence="1" type="ORF">BFS30_20780</name>
</gene>
<dbReference type="Proteomes" id="UP000094313">
    <property type="component" value="Chromosome"/>
</dbReference>
<dbReference type="InterPro" id="IPR050767">
    <property type="entry name" value="Sel1_AlgK"/>
</dbReference>
<dbReference type="AlphaFoldDB" id="A0A1D7QLA1"/>
<sequence length="847" mass="96506">MSHRTYLYNINTPSVAENADKMMMEWGYEMPLMLQPLLVAGGFISGNNYNNHVEFNDSGLFYDSKPGIENLKRFYKFLEEQPDLIVNTEKFKDARDKLFNYLDKLTGNYFHLDIWDVLNMDDTPHAEQARMWLANIAYNNQAITAAMDAGDISLLNYKNLKDVSPAFRSFPELLNYEDYDYGWSCIWVSAEEQLSYEIFEENKLWGLRSKDGQVLLNPQFDEFYAFGPHNLAVVSQNNKYGYVDTAGRIAIPLVWDDAYDFEYSGVAVVISQEKSGLINTKGDRITPLIYDELEVVGDGSAFNAKKEAFWGLIDTSGQVVVDFEHQDVIDAGYGFYHIQISGQKNQKIYNEFFKYLGEFPIDSIENLDKGLLLIKPHKGLNSSLLYKKDGTLLDSGFEKINRQTNFKDILVIRKDKKHGVISRKNESYILPCQYDAILDIRATVNDEISDIALVHQGDKKGIYDGNPDKPSWLIPLDDYQQILWLHDTVFTLQKNQMWSIANATNHNIGDFEFDLVVQKPNEDGFAYAFKADKVYSVSEAAITPTSKSVALEHASEDYAYYFEYETRKRLLAYGKGIDRNDERIADELVPAYTLCVLATEAYEAKDYAKSIYYDTIAAEKGYTLSMNNLAHLYYNIEGFIDDDKAFYWYHKSATGGNENAMNGLGMCYKYGIGTPVDIDQALFWLNQAAEEQLAIANNNLGDLYSEDLLLPSDHDKALQYYQAAADLGEPRNNWLGYLNDLKGDYEKALHYYQLGADEGIDVSAYNLGIFYLHGLGTSKNVIKAIDSFKLSLNFGYQQAHIELALIYQNETGFKDEQKVQQHIDAAKAAGLEIPEDLLIKKKGWFGL</sequence>
<dbReference type="PANTHER" id="PTHR11102">
    <property type="entry name" value="SEL-1-LIKE PROTEIN"/>
    <property type="match status" value="1"/>
</dbReference>
<accession>A0A1D7QLA1</accession>
<dbReference type="SUPFAM" id="SSF81901">
    <property type="entry name" value="HCP-like"/>
    <property type="match status" value="2"/>
</dbReference>
<dbReference type="KEGG" id="psty:BFS30_20780"/>
<reference evidence="1 2" key="1">
    <citation type="submission" date="2016-08" db="EMBL/GenBank/DDBJ databases">
        <authorList>
            <person name="Seilhamer J.J."/>
        </authorList>
    </citation>
    <scope>NUCLEOTIDE SEQUENCE [LARGE SCALE GENOMIC DNA]</scope>
    <source>
        <strain evidence="1 2">DX4</strain>
    </source>
</reference>
<organism evidence="1 2">
    <name type="scientific">Pedobacter steynii</name>
    <dbReference type="NCBI Taxonomy" id="430522"/>
    <lineage>
        <taxon>Bacteria</taxon>
        <taxon>Pseudomonadati</taxon>
        <taxon>Bacteroidota</taxon>
        <taxon>Sphingobacteriia</taxon>
        <taxon>Sphingobacteriales</taxon>
        <taxon>Sphingobacteriaceae</taxon>
        <taxon>Pedobacter</taxon>
    </lineage>
</organism>
<proteinExistence type="predicted"/>
<dbReference type="Gene3D" id="1.25.40.10">
    <property type="entry name" value="Tetratricopeptide repeat domain"/>
    <property type="match status" value="1"/>
</dbReference>
<keyword evidence="2" id="KW-1185">Reference proteome</keyword>
<dbReference type="PANTHER" id="PTHR11102:SF160">
    <property type="entry name" value="ERAD-ASSOCIATED E3 UBIQUITIN-PROTEIN LIGASE COMPONENT HRD3"/>
    <property type="match status" value="1"/>
</dbReference>
<evidence type="ECO:0008006" key="3">
    <source>
        <dbReference type="Google" id="ProtNLM"/>
    </source>
</evidence>
<evidence type="ECO:0000313" key="1">
    <source>
        <dbReference type="EMBL" id="AOM79389.1"/>
    </source>
</evidence>
<name>A0A1D7QLA1_9SPHI</name>
<dbReference type="OrthoDB" id="5464673at2"/>
<dbReference type="RefSeq" id="WP_069381051.1">
    <property type="nucleotide sequence ID" value="NZ_CP017141.1"/>
</dbReference>
<dbReference type="EMBL" id="CP017141">
    <property type="protein sequence ID" value="AOM79389.1"/>
    <property type="molecule type" value="Genomic_DNA"/>
</dbReference>
<protein>
    <recommendedName>
        <fullName evidence="3">TPR repeat</fullName>
    </recommendedName>
</protein>
<dbReference type="InterPro" id="IPR006597">
    <property type="entry name" value="Sel1-like"/>
</dbReference>
<dbReference type="SMART" id="SM00671">
    <property type="entry name" value="SEL1"/>
    <property type="match status" value="5"/>
</dbReference>